<accession>A0AAV5UNY2</accession>
<protein>
    <recommendedName>
        <fullName evidence="2">ShKT domain-containing protein</fullName>
    </recommendedName>
</protein>
<evidence type="ECO:0000256" key="1">
    <source>
        <dbReference type="SAM" id="MobiDB-lite"/>
    </source>
</evidence>
<reference evidence="3" key="1">
    <citation type="submission" date="2023-10" db="EMBL/GenBank/DDBJ databases">
        <title>Genome assembly of Pristionchus species.</title>
        <authorList>
            <person name="Yoshida K."/>
            <person name="Sommer R.J."/>
        </authorList>
    </citation>
    <scope>NUCLEOTIDE SEQUENCE</scope>
    <source>
        <strain evidence="3">RS0144</strain>
    </source>
</reference>
<sequence>MAYTLAMRQASCGISCGLCTSGGQPISPGVCAADANTKCSKWVANGFCTNAAYSEQTKQAYCCKTCASAPQGTTPVPSGAQTTIAGGIAR</sequence>
<dbReference type="Pfam" id="PF01549">
    <property type="entry name" value="ShK"/>
    <property type="match status" value="1"/>
</dbReference>
<feature type="region of interest" description="Disordered" evidence="1">
    <location>
        <begin position="71"/>
        <end position="90"/>
    </location>
</feature>
<evidence type="ECO:0000259" key="2">
    <source>
        <dbReference type="Pfam" id="PF01549"/>
    </source>
</evidence>
<feature type="compositionally biased region" description="Polar residues" evidence="1">
    <location>
        <begin position="71"/>
        <end position="84"/>
    </location>
</feature>
<dbReference type="Gene3D" id="1.10.10.1940">
    <property type="match status" value="1"/>
</dbReference>
<feature type="non-terminal residue" evidence="3">
    <location>
        <position position="90"/>
    </location>
</feature>
<evidence type="ECO:0000313" key="3">
    <source>
        <dbReference type="EMBL" id="GMT08038.1"/>
    </source>
</evidence>
<dbReference type="PANTHER" id="PTHR46707:SF1">
    <property type="entry name" value="COEXPRESSED WITH POLYCYSTINS-RELATED"/>
    <property type="match status" value="1"/>
</dbReference>
<comment type="caution">
    <text evidence="3">The sequence shown here is derived from an EMBL/GenBank/DDBJ whole genome shotgun (WGS) entry which is preliminary data.</text>
</comment>
<evidence type="ECO:0000313" key="4">
    <source>
        <dbReference type="Proteomes" id="UP001432027"/>
    </source>
</evidence>
<dbReference type="PANTHER" id="PTHR46707">
    <property type="entry name" value="PROTEIN CBG07468"/>
    <property type="match status" value="1"/>
</dbReference>
<gene>
    <name evidence="3" type="ORF">PENTCL1PPCAC_30212</name>
</gene>
<dbReference type="AlphaFoldDB" id="A0AAV5UNY2"/>
<dbReference type="Proteomes" id="UP001432027">
    <property type="component" value="Unassembled WGS sequence"/>
</dbReference>
<name>A0AAV5UNY2_9BILA</name>
<dbReference type="EMBL" id="BTSX01000006">
    <property type="protein sequence ID" value="GMT08038.1"/>
    <property type="molecule type" value="Genomic_DNA"/>
</dbReference>
<feature type="domain" description="ShKT" evidence="2">
    <location>
        <begin position="31"/>
        <end position="66"/>
    </location>
</feature>
<proteinExistence type="predicted"/>
<dbReference type="InterPro" id="IPR003582">
    <property type="entry name" value="ShKT_dom"/>
</dbReference>
<organism evidence="3 4">
    <name type="scientific">Pristionchus entomophagus</name>
    <dbReference type="NCBI Taxonomy" id="358040"/>
    <lineage>
        <taxon>Eukaryota</taxon>
        <taxon>Metazoa</taxon>
        <taxon>Ecdysozoa</taxon>
        <taxon>Nematoda</taxon>
        <taxon>Chromadorea</taxon>
        <taxon>Rhabditida</taxon>
        <taxon>Rhabditina</taxon>
        <taxon>Diplogasteromorpha</taxon>
        <taxon>Diplogasteroidea</taxon>
        <taxon>Neodiplogasteridae</taxon>
        <taxon>Pristionchus</taxon>
    </lineage>
</organism>
<keyword evidence="4" id="KW-1185">Reference proteome</keyword>